<evidence type="ECO:0000256" key="1">
    <source>
        <dbReference type="SAM" id="Phobius"/>
    </source>
</evidence>
<evidence type="ECO:0008006" key="4">
    <source>
        <dbReference type="Google" id="ProtNLM"/>
    </source>
</evidence>
<feature type="transmembrane region" description="Helical" evidence="1">
    <location>
        <begin position="235"/>
        <end position="253"/>
    </location>
</feature>
<keyword evidence="1" id="KW-0472">Membrane</keyword>
<accession>A0ABU0A2P2</accession>
<dbReference type="Pfam" id="PF11750">
    <property type="entry name" value="DUF3307"/>
    <property type="match status" value="1"/>
</dbReference>
<feature type="transmembrane region" description="Helical" evidence="1">
    <location>
        <begin position="106"/>
        <end position="131"/>
    </location>
</feature>
<dbReference type="EMBL" id="JAUSUG010000033">
    <property type="protein sequence ID" value="MDQ0257758.1"/>
    <property type="molecule type" value="Genomic_DNA"/>
</dbReference>
<name>A0ABU0A2P2_9BACI</name>
<dbReference type="InterPro" id="IPR021737">
    <property type="entry name" value="Phage_phiKZ_Orf197"/>
</dbReference>
<gene>
    <name evidence="2" type="ORF">J2S74_005220</name>
</gene>
<evidence type="ECO:0000313" key="2">
    <source>
        <dbReference type="EMBL" id="MDQ0257758.1"/>
    </source>
</evidence>
<reference evidence="2 3" key="1">
    <citation type="submission" date="2023-07" db="EMBL/GenBank/DDBJ databases">
        <title>Genomic Encyclopedia of Type Strains, Phase IV (KMG-IV): sequencing the most valuable type-strain genomes for metagenomic binning, comparative biology and taxonomic classification.</title>
        <authorList>
            <person name="Goeker M."/>
        </authorList>
    </citation>
    <scope>NUCLEOTIDE SEQUENCE [LARGE SCALE GENOMIC DNA]</scope>
    <source>
        <strain evidence="2 3">DSM 9768</strain>
    </source>
</reference>
<evidence type="ECO:0000313" key="3">
    <source>
        <dbReference type="Proteomes" id="UP001230005"/>
    </source>
</evidence>
<protein>
    <recommendedName>
        <fullName evidence="4">DUF3307 domain-containing protein</fullName>
    </recommendedName>
</protein>
<dbReference type="Proteomes" id="UP001230005">
    <property type="component" value="Unassembled WGS sequence"/>
</dbReference>
<sequence length="296" mass="33569">MGFLSLILAHLIGDFYLQTDKMVKNKKRYLKIHLLHQFVIGFIALIIVFVISGERHFWFYVVIPAILFVFFHWIIDLGKIKGQAILEEKFGEGSSWEGALFVIDQVLHLVSIVLISVIIFNLDVIGLSSQFLISVGLMEGIAPSFSAGQKALFVIIMLIIATSVSGHLIRILLGSFTNYLALFEGKYTLKDSRNGKGYSNKDFHQNTNIAEEYTYMVLKHQDLSRGKIIGYLERLLVIVLVMNDSISSIAFIIAAKSITRFKQLEDRDWAEYFLLGTLTSIFLAIVYGFIIKFIVL</sequence>
<organism evidence="2 3">
    <name type="scientific">Evansella vedderi</name>
    <dbReference type="NCBI Taxonomy" id="38282"/>
    <lineage>
        <taxon>Bacteria</taxon>
        <taxon>Bacillati</taxon>
        <taxon>Bacillota</taxon>
        <taxon>Bacilli</taxon>
        <taxon>Bacillales</taxon>
        <taxon>Bacillaceae</taxon>
        <taxon>Evansella</taxon>
    </lineage>
</organism>
<keyword evidence="1" id="KW-1133">Transmembrane helix</keyword>
<comment type="caution">
    <text evidence="2">The sequence shown here is derived from an EMBL/GenBank/DDBJ whole genome shotgun (WGS) entry which is preliminary data.</text>
</comment>
<proteinExistence type="predicted"/>
<feature type="transmembrane region" description="Helical" evidence="1">
    <location>
        <begin position="151"/>
        <end position="173"/>
    </location>
</feature>
<feature type="transmembrane region" description="Helical" evidence="1">
    <location>
        <begin position="273"/>
        <end position="295"/>
    </location>
</feature>
<feature type="transmembrane region" description="Helical" evidence="1">
    <location>
        <begin position="32"/>
        <end position="51"/>
    </location>
</feature>
<dbReference type="RefSeq" id="WP_307331984.1">
    <property type="nucleotide sequence ID" value="NZ_JAUSUG010000033.1"/>
</dbReference>
<keyword evidence="3" id="KW-1185">Reference proteome</keyword>
<feature type="transmembrane region" description="Helical" evidence="1">
    <location>
        <begin position="57"/>
        <end position="75"/>
    </location>
</feature>
<keyword evidence="1" id="KW-0812">Transmembrane</keyword>